<dbReference type="InterPro" id="IPR036188">
    <property type="entry name" value="FAD/NAD-bd_sf"/>
</dbReference>
<dbReference type="PANTHER" id="PTHR11552">
    <property type="entry name" value="GLUCOSE-METHANOL-CHOLINE GMC OXIDOREDUCTASE"/>
    <property type="match status" value="1"/>
</dbReference>
<dbReference type="Gene3D" id="3.30.560.10">
    <property type="entry name" value="Glucose Oxidase, domain 3"/>
    <property type="match status" value="1"/>
</dbReference>
<reference evidence="7 8" key="1">
    <citation type="submission" date="2018-06" db="EMBL/GenBank/DDBJ databases">
        <title>Genomic Encyclopedia of Type Strains, Phase III (KMG-III): the genomes of soil and plant-associated and newly described type strains.</title>
        <authorList>
            <person name="Whitman W."/>
        </authorList>
    </citation>
    <scope>NUCLEOTIDE SEQUENCE [LARGE SCALE GENOMIC DNA]</scope>
    <source>
        <strain evidence="7 8">CGMCC 4.7090</strain>
    </source>
</reference>
<feature type="binding site" evidence="5">
    <location>
        <begin position="105"/>
        <end position="108"/>
    </location>
    <ligand>
        <name>FAD</name>
        <dbReference type="ChEBI" id="CHEBI:57692"/>
    </ligand>
</feature>
<dbReference type="AlphaFoldDB" id="A0A327YUA2"/>
<dbReference type="InterPro" id="IPR007867">
    <property type="entry name" value="GMC_OxRtase_C"/>
</dbReference>
<evidence type="ECO:0000256" key="5">
    <source>
        <dbReference type="PIRSR" id="PIRSR000137-2"/>
    </source>
</evidence>
<gene>
    <name evidence="7" type="ORF">B0I29_13622</name>
</gene>
<feature type="domain" description="Glucose-methanol-choline oxidoreductase N-terminal" evidence="6">
    <location>
        <begin position="268"/>
        <end position="282"/>
    </location>
</feature>
<feature type="binding site" evidence="5">
    <location>
        <position position="455"/>
    </location>
    <ligand>
        <name>substrate</name>
    </ligand>
</feature>
<dbReference type="PROSITE" id="PS00624">
    <property type="entry name" value="GMC_OXRED_2"/>
    <property type="match status" value="1"/>
</dbReference>
<comment type="similarity">
    <text evidence="2">Belongs to the GMC oxidoreductase family.</text>
</comment>
<dbReference type="EMBL" id="QLMJ01000036">
    <property type="protein sequence ID" value="RAK24767.1"/>
    <property type="molecule type" value="Genomic_DNA"/>
</dbReference>
<keyword evidence="8" id="KW-1185">Reference proteome</keyword>
<protein>
    <submittedName>
        <fullName evidence="7">Choline dehydrogenase</fullName>
    </submittedName>
</protein>
<dbReference type="PANTHER" id="PTHR11552:SF147">
    <property type="entry name" value="CHOLINE DEHYDROGENASE, MITOCHONDRIAL"/>
    <property type="match status" value="1"/>
</dbReference>
<dbReference type="InterPro" id="IPR012132">
    <property type="entry name" value="GMC_OxRdtase"/>
</dbReference>
<dbReference type="InterPro" id="IPR000172">
    <property type="entry name" value="GMC_OxRdtase_N"/>
</dbReference>
<evidence type="ECO:0000313" key="8">
    <source>
        <dbReference type="Proteomes" id="UP000249341"/>
    </source>
</evidence>
<comment type="caution">
    <text evidence="7">The sequence shown here is derived from an EMBL/GenBank/DDBJ whole genome shotgun (WGS) entry which is preliminary data.</text>
</comment>
<evidence type="ECO:0000256" key="3">
    <source>
        <dbReference type="ARBA" id="ARBA00022630"/>
    </source>
</evidence>
<organism evidence="7 8">
    <name type="scientific">Actinoplanes lutulentus</name>
    <dbReference type="NCBI Taxonomy" id="1287878"/>
    <lineage>
        <taxon>Bacteria</taxon>
        <taxon>Bacillati</taxon>
        <taxon>Actinomycetota</taxon>
        <taxon>Actinomycetes</taxon>
        <taxon>Micromonosporales</taxon>
        <taxon>Micromonosporaceae</taxon>
        <taxon>Actinoplanes</taxon>
    </lineage>
</organism>
<dbReference type="SUPFAM" id="SSF51905">
    <property type="entry name" value="FAD/NAD(P)-binding domain"/>
    <property type="match status" value="1"/>
</dbReference>
<keyword evidence="4 5" id="KW-0274">FAD</keyword>
<evidence type="ECO:0000256" key="1">
    <source>
        <dbReference type="ARBA" id="ARBA00001974"/>
    </source>
</evidence>
<sequence>MVNYLRSGRETVVCMSDTYDFIVVGAGSAGAVVAARLSEDRRVRVLLLESGPADTLPEISVPPAWPALWGSAVDYSYVTVPQSGTGNARHDWPRGHTLGGSSSINAMVFLRGHAADFDGWAKQGANGWDYASVLPYFRRMETVAGGDPAFRGDSGPMRPAIAAEPNPLSQVFVDAAVAAGHPRTEDFNGATAEGVGWHDLSITEGRRQSTADAYLHPVAHQRPNLTILTGARAHRLIIRRGRCIGVTFARDGELTSAYADYEVVVSAGAIDSPRLLMYSGIGDAIDLGNVDIPVVQHLPGVGRNLHDHPLASLVFEASQPIPAAHANHAETSMLWRSDPGLPGPDMQLMFIEAPFHRPALQAPANSYTFGVATVPESRGTVRLTSADPEVAPLIDPNYLAEEADVRRLVEGLEVARTIAAAAPFDGWRGREVLPGTGVQQRAGLREYLRWGTGTYYHPVGTCAMGSEADAVVDSDLRVHGVDGLRVADASIMPRIVCVNTNPATIMIGEKAADMIRSTHA</sequence>
<evidence type="ECO:0000256" key="4">
    <source>
        <dbReference type="ARBA" id="ARBA00022827"/>
    </source>
</evidence>
<comment type="cofactor">
    <cofactor evidence="1 5">
        <name>FAD</name>
        <dbReference type="ChEBI" id="CHEBI:57692"/>
    </cofactor>
</comment>
<dbReference type="GO" id="GO:0050660">
    <property type="term" value="F:flavin adenine dinucleotide binding"/>
    <property type="evidence" value="ECO:0007669"/>
    <property type="project" value="InterPro"/>
</dbReference>
<dbReference type="SUPFAM" id="SSF54373">
    <property type="entry name" value="FAD-linked reductases, C-terminal domain"/>
    <property type="match status" value="1"/>
</dbReference>
<evidence type="ECO:0000256" key="2">
    <source>
        <dbReference type="ARBA" id="ARBA00010790"/>
    </source>
</evidence>
<dbReference type="PIRSF" id="PIRSF000137">
    <property type="entry name" value="Alcohol_oxidase"/>
    <property type="match status" value="1"/>
</dbReference>
<proteinExistence type="inferred from homology"/>
<dbReference type="GO" id="GO:0016614">
    <property type="term" value="F:oxidoreductase activity, acting on CH-OH group of donors"/>
    <property type="evidence" value="ECO:0007669"/>
    <property type="project" value="InterPro"/>
</dbReference>
<evidence type="ECO:0000259" key="6">
    <source>
        <dbReference type="PROSITE" id="PS00624"/>
    </source>
</evidence>
<dbReference type="Proteomes" id="UP000249341">
    <property type="component" value="Unassembled WGS sequence"/>
</dbReference>
<keyword evidence="3" id="KW-0285">Flavoprotein</keyword>
<name>A0A327YUA2_9ACTN</name>
<dbReference type="Pfam" id="PF05199">
    <property type="entry name" value="GMC_oxred_C"/>
    <property type="match status" value="1"/>
</dbReference>
<accession>A0A327YUA2</accession>
<dbReference type="Gene3D" id="3.50.50.60">
    <property type="entry name" value="FAD/NAD(P)-binding domain"/>
    <property type="match status" value="1"/>
</dbReference>
<dbReference type="Pfam" id="PF00732">
    <property type="entry name" value="GMC_oxred_N"/>
    <property type="match status" value="1"/>
</dbReference>
<evidence type="ECO:0000313" key="7">
    <source>
        <dbReference type="EMBL" id="RAK24767.1"/>
    </source>
</evidence>